<dbReference type="AlphaFoldDB" id="A0A6M9PWB3"/>
<dbReference type="KEGG" id="ptrp:DCO17_04525"/>
<evidence type="ECO:0000313" key="3">
    <source>
        <dbReference type="Proteomes" id="UP000503312"/>
    </source>
</evidence>
<organism evidence="2 3">
    <name type="scientific">Polynucleobacter tropicus</name>
    <dbReference type="NCBI Taxonomy" id="1743174"/>
    <lineage>
        <taxon>Bacteria</taxon>
        <taxon>Pseudomonadati</taxon>
        <taxon>Pseudomonadota</taxon>
        <taxon>Betaproteobacteria</taxon>
        <taxon>Burkholderiales</taxon>
        <taxon>Burkholderiaceae</taxon>
        <taxon>Polynucleobacter</taxon>
    </lineage>
</organism>
<dbReference type="RefSeq" id="WP_173955605.1">
    <property type="nucleotide sequence ID" value="NZ_CP028942.1"/>
</dbReference>
<name>A0A6M9PWB3_9BURK</name>
<evidence type="ECO:0008006" key="4">
    <source>
        <dbReference type="Google" id="ProtNLM"/>
    </source>
</evidence>
<keyword evidence="1" id="KW-0732">Signal</keyword>
<evidence type="ECO:0000256" key="1">
    <source>
        <dbReference type="SAM" id="SignalP"/>
    </source>
</evidence>
<gene>
    <name evidence="2" type="ORF">DCO17_04525</name>
</gene>
<protein>
    <recommendedName>
        <fullName evidence="4">Lipoprotein</fullName>
    </recommendedName>
</protein>
<sequence>MKLSKMRLTWVPTVFLAAALTAGLSACGSVEQAAQDDCTSIGWQIGSKGYQDCYKARLYERKLDYSLPLGDKPSPSLL</sequence>
<proteinExistence type="predicted"/>
<dbReference type="Proteomes" id="UP000503312">
    <property type="component" value="Chromosome"/>
</dbReference>
<keyword evidence="3" id="KW-1185">Reference proteome</keyword>
<feature type="chain" id="PRO_5027028546" description="Lipoprotein" evidence="1">
    <location>
        <begin position="34"/>
        <end position="78"/>
    </location>
</feature>
<feature type="signal peptide" evidence="1">
    <location>
        <begin position="1"/>
        <end position="33"/>
    </location>
</feature>
<dbReference type="EMBL" id="CP028942">
    <property type="protein sequence ID" value="QKM64561.1"/>
    <property type="molecule type" value="Genomic_DNA"/>
</dbReference>
<dbReference type="PROSITE" id="PS51257">
    <property type="entry name" value="PROKAR_LIPOPROTEIN"/>
    <property type="match status" value="1"/>
</dbReference>
<reference evidence="2 3" key="1">
    <citation type="submission" date="2018-04" db="EMBL/GenBank/DDBJ databases">
        <title>Polynucleobacter sp. UH21B genome.</title>
        <authorList>
            <person name="Hahn M.W."/>
        </authorList>
    </citation>
    <scope>NUCLEOTIDE SEQUENCE [LARGE SCALE GENOMIC DNA]</scope>
    <source>
        <strain evidence="2 3">MWH-UH21B</strain>
    </source>
</reference>
<evidence type="ECO:0000313" key="2">
    <source>
        <dbReference type="EMBL" id="QKM64561.1"/>
    </source>
</evidence>
<accession>A0A6M9PWB3</accession>